<evidence type="ECO:0000313" key="5">
    <source>
        <dbReference type="Proteomes" id="UP000663843"/>
    </source>
</evidence>
<sequence length="934" mass="103585">MSSTPGTPKQKKGFQRLFQNPFGRFSSHISAPSTTSLPQTPRGPSLSGDSKVPGGSGDIDTAPNLSSAPVASHLASAPATLKAESISPQPDPVPLVEPAALEDEATKTTVTNEVWMGLRLSLQGLGGVSGLFPHLASATSILLECFNGIESAARNQQDYEHLAKELTSMTECLTELIKAPTPPSLTRCITGITLDIKSQAEGIKQKSTGGTIGRMVVAKEDEEDVVRYYRRIQSCFRQLQMNLNSSTWSIANEHLVNTRLEGLNPVKLATYDSKLSSTVSRRSCTEGTRIEILSNLNNWVYDSDAPSIYWMNGMAGTGKTTIACTFSEVLERGKRLAASFFCTRTTAECRDVTRIIPTIAYQLARYSAPFQSSLYKLLGDEPDLGSKNIQKQFERLLRDPLSSAGVKDAMPGNLVISIDALDECEDRNGVEMILDMLFRHGVNLPVKFFVTSRPEPEIYERMKQNANSQAMLHLHDIEASLVQADIELYLEEELESISPSADHIKQLAERSGCLFIYAATLVRYIKFGKRFANPRLRLESILGLTTESTKKHAEIDALYTAILASALEETRMEQQEAEVVKLVLRTVLFAQEPINVETIAALAGLEDAEQVGFALQPLRSVLHQSEDTGLVSTLHASFPDFMFSNERSGEYFCDILEHSQALAERCFVLMKEQLRFNICDLESSFVPDEKVENLQERMKQKISPTLAYACRYWGIHLSLASSSDNLSVMLEDFVSHRLLFWMEVLNLRREMAMGLEAFFKVNQWLIQASATSSDLVILVEDARNFATSFNNSPASQSTPHIYISSLPFCPRSSAVYKRYWDQTRGLLELRGSLMERRECAALAIWNLGGGDFVWSFAYSPDGTRIAAGFTNLNELRMLNAHDGTLLFDPLKILDDSNYSAAFSPDGKLVAFVTNYTAQVRNAHTGALQAGRFFI</sequence>
<keyword evidence="1" id="KW-0677">Repeat</keyword>
<dbReference type="SUPFAM" id="SSF52540">
    <property type="entry name" value="P-loop containing nucleoside triphosphate hydrolases"/>
    <property type="match status" value="1"/>
</dbReference>
<dbReference type="PROSITE" id="PS50837">
    <property type="entry name" value="NACHT"/>
    <property type="match status" value="1"/>
</dbReference>
<proteinExistence type="predicted"/>
<dbReference type="InterPro" id="IPR027417">
    <property type="entry name" value="P-loop_NTPase"/>
</dbReference>
<dbReference type="Gene3D" id="3.40.50.300">
    <property type="entry name" value="P-loop containing nucleotide triphosphate hydrolases"/>
    <property type="match status" value="1"/>
</dbReference>
<feature type="compositionally biased region" description="Polar residues" evidence="2">
    <location>
        <begin position="27"/>
        <end position="39"/>
    </location>
</feature>
<evidence type="ECO:0000313" key="4">
    <source>
        <dbReference type="EMBL" id="CAE6393371.1"/>
    </source>
</evidence>
<dbReference type="Gene3D" id="2.130.10.10">
    <property type="entry name" value="YVTN repeat-like/Quinoprotein amine dehydrogenase"/>
    <property type="match status" value="1"/>
</dbReference>
<dbReference type="InterPro" id="IPR007111">
    <property type="entry name" value="NACHT_NTPase"/>
</dbReference>
<feature type="region of interest" description="Disordered" evidence="2">
    <location>
        <begin position="1"/>
        <end position="66"/>
    </location>
</feature>
<accession>A0A8H3A4C2</accession>
<evidence type="ECO:0000256" key="2">
    <source>
        <dbReference type="SAM" id="MobiDB-lite"/>
    </source>
</evidence>
<dbReference type="Proteomes" id="UP000663843">
    <property type="component" value="Unassembled WGS sequence"/>
</dbReference>
<evidence type="ECO:0000259" key="3">
    <source>
        <dbReference type="PROSITE" id="PS50837"/>
    </source>
</evidence>
<dbReference type="PANTHER" id="PTHR10039">
    <property type="entry name" value="AMELOGENIN"/>
    <property type="match status" value="1"/>
</dbReference>
<protein>
    <recommendedName>
        <fullName evidence="3">NACHT domain-containing protein</fullName>
    </recommendedName>
</protein>
<dbReference type="Pfam" id="PF24883">
    <property type="entry name" value="NPHP3_N"/>
    <property type="match status" value="1"/>
</dbReference>
<organism evidence="4 5">
    <name type="scientific">Rhizoctonia solani</name>
    <dbReference type="NCBI Taxonomy" id="456999"/>
    <lineage>
        <taxon>Eukaryota</taxon>
        <taxon>Fungi</taxon>
        <taxon>Dikarya</taxon>
        <taxon>Basidiomycota</taxon>
        <taxon>Agaricomycotina</taxon>
        <taxon>Agaricomycetes</taxon>
        <taxon>Cantharellales</taxon>
        <taxon>Ceratobasidiaceae</taxon>
        <taxon>Rhizoctonia</taxon>
    </lineage>
</organism>
<dbReference type="InterPro" id="IPR015943">
    <property type="entry name" value="WD40/YVTN_repeat-like_dom_sf"/>
</dbReference>
<dbReference type="InterPro" id="IPR056884">
    <property type="entry name" value="NPHP3-like_N"/>
</dbReference>
<gene>
    <name evidence="4" type="ORF">RDB_LOCUS31793</name>
</gene>
<dbReference type="SUPFAM" id="SSF82171">
    <property type="entry name" value="DPP6 N-terminal domain-like"/>
    <property type="match status" value="1"/>
</dbReference>
<evidence type="ECO:0000256" key="1">
    <source>
        <dbReference type="ARBA" id="ARBA00022737"/>
    </source>
</evidence>
<dbReference type="AlphaFoldDB" id="A0A8H3A4C2"/>
<comment type="caution">
    <text evidence="4">The sequence shown here is derived from an EMBL/GenBank/DDBJ whole genome shotgun (WGS) entry which is preliminary data.</text>
</comment>
<dbReference type="EMBL" id="CAJMWT010001338">
    <property type="protein sequence ID" value="CAE6393371.1"/>
    <property type="molecule type" value="Genomic_DNA"/>
</dbReference>
<dbReference type="PANTHER" id="PTHR10039:SF14">
    <property type="entry name" value="NACHT DOMAIN-CONTAINING PROTEIN"/>
    <property type="match status" value="1"/>
</dbReference>
<reference evidence="4" key="1">
    <citation type="submission" date="2021-01" db="EMBL/GenBank/DDBJ databases">
        <authorList>
            <person name="Kaushik A."/>
        </authorList>
    </citation>
    <scope>NUCLEOTIDE SEQUENCE</scope>
    <source>
        <strain evidence="4">AG2-2IIIB</strain>
    </source>
</reference>
<name>A0A8H3A4C2_9AGAM</name>
<feature type="domain" description="NACHT" evidence="3">
    <location>
        <begin position="307"/>
        <end position="454"/>
    </location>
</feature>